<feature type="domain" description="ABC transmembrane type-1" evidence="7">
    <location>
        <begin position="22"/>
        <end position="212"/>
    </location>
</feature>
<evidence type="ECO:0000256" key="1">
    <source>
        <dbReference type="ARBA" id="ARBA00004141"/>
    </source>
</evidence>
<reference evidence="8 9" key="1">
    <citation type="submission" date="2023-05" db="EMBL/GenBank/DDBJ databases">
        <title>Lithophilousrod everest ZFBP1038 complete genpme.</title>
        <authorList>
            <person name="Tian M."/>
        </authorList>
    </citation>
    <scope>NUCLEOTIDE SEQUENCE [LARGE SCALE GENOMIC DNA]</scope>
    <source>
        <strain evidence="8 9">ZFBP1038</strain>
    </source>
</reference>
<comment type="similarity">
    <text evidence="6">Belongs to the binding-protein-dependent transport system permease family.</text>
</comment>
<feature type="transmembrane region" description="Helical" evidence="6">
    <location>
        <begin position="26"/>
        <end position="47"/>
    </location>
</feature>
<feature type="transmembrane region" description="Helical" evidence="6">
    <location>
        <begin position="186"/>
        <end position="211"/>
    </location>
</feature>
<accession>A0ABY8QT84</accession>
<dbReference type="PANTHER" id="PTHR30177">
    <property type="entry name" value="GLYCINE BETAINE/L-PROLINE TRANSPORT SYSTEM PERMEASE PROTEIN PROW"/>
    <property type="match status" value="1"/>
</dbReference>
<evidence type="ECO:0000256" key="5">
    <source>
        <dbReference type="ARBA" id="ARBA00023136"/>
    </source>
</evidence>
<name>A0ABY8QT84_9MICO</name>
<comment type="subcellular location">
    <subcellularLocation>
        <location evidence="6">Cell membrane</location>
        <topology evidence="6">Multi-pass membrane protein</topology>
    </subcellularLocation>
    <subcellularLocation>
        <location evidence="1">Membrane</location>
        <topology evidence="1">Multi-pass membrane protein</topology>
    </subcellularLocation>
</comment>
<dbReference type="SUPFAM" id="SSF161098">
    <property type="entry name" value="MetI-like"/>
    <property type="match status" value="1"/>
</dbReference>
<organism evidence="8 9">
    <name type="scientific">Saxibacter everestensis</name>
    <dbReference type="NCBI Taxonomy" id="2909229"/>
    <lineage>
        <taxon>Bacteria</taxon>
        <taxon>Bacillati</taxon>
        <taxon>Actinomycetota</taxon>
        <taxon>Actinomycetes</taxon>
        <taxon>Micrococcales</taxon>
        <taxon>Brevibacteriaceae</taxon>
        <taxon>Saxibacter</taxon>
    </lineage>
</organism>
<dbReference type="Gene3D" id="1.10.3720.10">
    <property type="entry name" value="MetI-like"/>
    <property type="match status" value="1"/>
</dbReference>
<feature type="transmembrane region" description="Helical" evidence="6">
    <location>
        <begin position="139"/>
        <end position="166"/>
    </location>
</feature>
<keyword evidence="2 6" id="KW-0813">Transport</keyword>
<evidence type="ECO:0000259" key="7">
    <source>
        <dbReference type="PROSITE" id="PS50928"/>
    </source>
</evidence>
<evidence type="ECO:0000313" key="8">
    <source>
        <dbReference type="EMBL" id="WGW12051.1"/>
    </source>
</evidence>
<feature type="transmembrane region" description="Helical" evidence="6">
    <location>
        <begin position="88"/>
        <end position="107"/>
    </location>
</feature>
<dbReference type="PANTHER" id="PTHR30177:SF4">
    <property type="entry name" value="OSMOPROTECTANT IMPORT PERMEASE PROTEIN OSMW"/>
    <property type="match status" value="1"/>
</dbReference>
<evidence type="ECO:0000256" key="2">
    <source>
        <dbReference type="ARBA" id="ARBA00022448"/>
    </source>
</evidence>
<gene>
    <name evidence="8" type="ORF">LWF01_18525</name>
</gene>
<dbReference type="Proteomes" id="UP001209083">
    <property type="component" value="Chromosome"/>
</dbReference>
<evidence type="ECO:0000256" key="6">
    <source>
        <dbReference type="RuleBase" id="RU363032"/>
    </source>
</evidence>
<evidence type="ECO:0000256" key="3">
    <source>
        <dbReference type="ARBA" id="ARBA00022692"/>
    </source>
</evidence>
<dbReference type="Pfam" id="PF00528">
    <property type="entry name" value="BPD_transp_1"/>
    <property type="match status" value="1"/>
</dbReference>
<dbReference type="InterPro" id="IPR035906">
    <property type="entry name" value="MetI-like_sf"/>
</dbReference>
<protein>
    <submittedName>
        <fullName evidence="8">ABC transporter permease subunit</fullName>
    </submittedName>
</protein>
<dbReference type="EMBL" id="CP090958">
    <property type="protein sequence ID" value="WGW12051.1"/>
    <property type="molecule type" value="Genomic_DNA"/>
</dbReference>
<keyword evidence="5 6" id="KW-0472">Membrane</keyword>
<keyword evidence="4 6" id="KW-1133">Transmembrane helix</keyword>
<evidence type="ECO:0000313" key="9">
    <source>
        <dbReference type="Proteomes" id="UP001209083"/>
    </source>
</evidence>
<sequence>MSGLDIPLRWLGQNAAENLGLFGQHAWLAAVPLLVGLLLSIPVGALASKYRAAYTPTITVTGLLFTLPSLAVFVILPGVLGTQILDPINVVVALSIYTFALLVRVVADGLGSVPEEVRQSADSMGYKPLQRFFSVDLPIAVPVIIAGLRVAAVSNVSIVSVAALLGVPQLGQLLTEGFQLAFYTPIIVGIVGCLVLAAIFDGLILLAGRLLTPWQSSQPRLAGRIA</sequence>
<evidence type="ECO:0000256" key="4">
    <source>
        <dbReference type="ARBA" id="ARBA00022989"/>
    </source>
</evidence>
<keyword evidence="3 6" id="KW-0812">Transmembrane</keyword>
<dbReference type="RefSeq" id="WP_349638849.1">
    <property type="nucleotide sequence ID" value="NZ_CP090958.1"/>
</dbReference>
<dbReference type="InterPro" id="IPR000515">
    <property type="entry name" value="MetI-like"/>
</dbReference>
<dbReference type="PROSITE" id="PS50928">
    <property type="entry name" value="ABC_TM1"/>
    <property type="match status" value="1"/>
</dbReference>
<dbReference type="InterPro" id="IPR051204">
    <property type="entry name" value="ABC_transp_perm/SBD"/>
</dbReference>
<proteinExistence type="inferred from homology"/>
<keyword evidence="9" id="KW-1185">Reference proteome</keyword>
<feature type="transmembrane region" description="Helical" evidence="6">
    <location>
        <begin position="54"/>
        <end position="76"/>
    </location>
</feature>
<dbReference type="CDD" id="cd06261">
    <property type="entry name" value="TM_PBP2"/>
    <property type="match status" value="1"/>
</dbReference>